<reference evidence="1 2" key="1">
    <citation type="submission" date="2024-01" db="EMBL/GenBank/DDBJ databases">
        <title>Maribacter spp. originated from different algae showed divergent polysaccharides utilization ability.</title>
        <authorList>
            <person name="Wang H."/>
            <person name="Wu Y."/>
        </authorList>
    </citation>
    <scope>NUCLEOTIDE SEQUENCE [LARGE SCALE GENOMIC DNA]</scope>
    <source>
        <strain evidence="1 2">PR1</strain>
    </source>
</reference>
<comment type="caution">
    <text evidence="1">The sequence shown here is derived from an EMBL/GenBank/DDBJ whole genome shotgun (WGS) entry which is preliminary data.</text>
</comment>
<evidence type="ECO:0000313" key="1">
    <source>
        <dbReference type="EMBL" id="MEE1976174.1"/>
    </source>
</evidence>
<protein>
    <submittedName>
        <fullName evidence="1">Uncharacterized protein</fullName>
    </submittedName>
</protein>
<accession>A0ABU7IT74</accession>
<evidence type="ECO:0000313" key="2">
    <source>
        <dbReference type="Proteomes" id="UP001356308"/>
    </source>
</evidence>
<gene>
    <name evidence="1" type="ORF">V1I91_08840</name>
</gene>
<sequence>MKLIDLHTLLDEHSRLLDLATIAEENCKRLLEEETRDSQNEWNEFGINNLIFRLIEQVFVFNHILWQTLHIRTKIGIYIKDPDKIHFMDLEQVGYYQLDTIEDGVAIDDWLVYEK</sequence>
<dbReference type="RefSeq" id="WP_272650884.1">
    <property type="nucleotide sequence ID" value="NZ_JAZDDG010000003.1"/>
</dbReference>
<proteinExistence type="predicted"/>
<keyword evidence="2" id="KW-1185">Reference proteome</keyword>
<name>A0ABU7IT74_9FLAO</name>
<organism evidence="1 2">
    <name type="scientific">Maribacter cobaltidurans</name>
    <dbReference type="NCBI Taxonomy" id="1178778"/>
    <lineage>
        <taxon>Bacteria</taxon>
        <taxon>Pseudomonadati</taxon>
        <taxon>Bacteroidota</taxon>
        <taxon>Flavobacteriia</taxon>
        <taxon>Flavobacteriales</taxon>
        <taxon>Flavobacteriaceae</taxon>
        <taxon>Maribacter</taxon>
    </lineage>
</organism>
<dbReference type="EMBL" id="JAZDDG010000003">
    <property type="protein sequence ID" value="MEE1976174.1"/>
    <property type="molecule type" value="Genomic_DNA"/>
</dbReference>
<dbReference type="Proteomes" id="UP001356308">
    <property type="component" value="Unassembled WGS sequence"/>
</dbReference>